<dbReference type="SUPFAM" id="SSF52540">
    <property type="entry name" value="P-loop containing nucleoside triphosphate hydrolases"/>
    <property type="match status" value="1"/>
</dbReference>
<dbReference type="EMBL" id="JACAQV010000010">
    <property type="protein sequence ID" value="NWF07952.1"/>
    <property type="molecule type" value="Genomic_DNA"/>
</dbReference>
<gene>
    <name evidence="1" type="ORF">HX810_09780</name>
</gene>
<dbReference type="Gene3D" id="3.40.50.300">
    <property type="entry name" value="P-loop containing nucleotide triphosphate hydrolases"/>
    <property type="match status" value="1"/>
</dbReference>
<comment type="caution">
    <text evidence="1">The sequence shown here is derived from an EMBL/GenBank/DDBJ whole genome shotgun (WGS) entry which is preliminary data.</text>
</comment>
<proteinExistence type="predicted"/>
<evidence type="ECO:0000313" key="1">
    <source>
        <dbReference type="EMBL" id="NWF07952.1"/>
    </source>
</evidence>
<dbReference type="RefSeq" id="WP_177024020.1">
    <property type="nucleotide sequence ID" value="NZ_JACAQV010000010.1"/>
</dbReference>
<dbReference type="InterPro" id="IPR036388">
    <property type="entry name" value="WH-like_DNA-bd_sf"/>
</dbReference>
<organism evidence="1 2">
    <name type="scientific">Pseudomonas salomonii</name>
    <dbReference type="NCBI Taxonomy" id="191391"/>
    <lineage>
        <taxon>Bacteria</taxon>
        <taxon>Pseudomonadati</taxon>
        <taxon>Pseudomonadota</taxon>
        <taxon>Gammaproteobacteria</taxon>
        <taxon>Pseudomonadales</taxon>
        <taxon>Pseudomonadaceae</taxon>
        <taxon>Pseudomonas</taxon>
    </lineage>
</organism>
<dbReference type="InterPro" id="IPR036390">
    <property type="entry name" value="WH_DNA-bd_sf"/>
</dbReference>
<name>A0A7Y8GCQ0_9PSED</name>
<dbReference type="Gene3D" id="1.10.10.10">
    <property type="entry name" value="Winged helix-like DNA-binding domain superfamily/Winged helix DNA-binding domain"/>
    <property type="match status" value="1"/>
</dbReference>
<reference evidence="1 2" key="1">
    <citation type="submission" date="2020-04" db="EMBL/GenBank/DDBJ databases">
        <title>Molecular characterization of pseudomonads from Agaricus bisporus reveal novel blotch 2 pathogens in Western Europe.</title>
        <authorList>
            <person name="Taparia T."/>
            <person name="Krijger M."/>
            <person name="Haynes E."/>
            <person name="Elpinstone J.G."/>
            <person name="Noble R."/>
            <person name="Van Der Wolf J."/>
        </authorList>
    </citation>
    <scope>NUCLEOTIDE SEQUENCE [LARGE SCALE GENOMIC DNA]</scope>
    <source>
        <strain evidence="1 2">IPO3765</strain>
    </source>
</reference>
<dbReference type="SUPFAM" id="SSF46785">
    <property type="entry name" value="Winged helix' DNA-binding domain"/>
    <property type="match status" value="1"/>
</dbReference>
<accession>A0A7Y8GCQ0</accession>
<dbReference type="AlphaFoldDB" id="A0A7Y8GCQ0"/>
<dbReference type="Proteomes" id="UP000561369">
    <property type="component" value="Unassembled WGS sequence"/>
</dbReference>
<evidence type="ECO:0000313" key="2">
    <source>
        <dbReference type="Proteomes" id="UP000561369"/>
    </source>
</evidence>
<sequence>MSLWNDLGYSDNPYSPRPIQGDAQGVTLLVGRDTELKRLTTYLRSSDTHPTLEGPNGVGKTSLAAVAGFSLKQEFAKGFSQQALIAIDEPFQLTQEDTTSSFKRKVLLKVAQAFIDNNVLLKSKGYNVPDSSSISQWLNSPLLSSLGGGITVFGVGGVNANHGSAANTSAGFNEDGFITTVLTWLKQCFPTNSSGGFICTIDNLELLETSKNARALLEGIRDEVLGVKGLRWILCGARGITRSVASSPRLQGVLADPILINPIKDEFVEELINTRLKEFKVSDNTSITVDSRGFGHLYMIGGRNLRNAMKYSEDFSFWASENDLITDDKEQRFAIIERWMKETAELYLSDTTGVGRKAWEVFEQLALTGENISPSQFEEFGFDSNQAMRPHLRSLEEANLIESAIDDTDNRRKTIGISSRGWIVKYIRTKPATQNNLSEVEPAATEK</sequence>
<protein>
    <submittedName>
        <fullName evidence="1">Uncharacterized protein</fullName>
    </submittedName>
</protein>
<dbReference type="InterPro" id="IPR027417">
    <property type="entry name" value="P-loop_NTPase"/>
</dbReference>